<keyword evidence="1" id="KW-1133">Transmembrane helix</keyword>
<keyword evidence="1" id="KW-0472">Membrane</keyword>
<accession>A0A972JBK1</accession>
<protein>
    <submittedName>
        <fullName evidence="2">DUF58 domain-containing protein</fullName>
    </submittedName>
</protein>
<keyword evidence="1" id="KW-0812">Transmembrane</keyword>
<evidence type="ECO:0000313" key="3">
    <source>
        <dbReference type="Proteomes" id="UP000599523"/>
    </source>
</evidence>
<dbReference type="PANTHER" id="PTHR34351:SF1">
    <property type="entry name" value="SLR1927 PROTEIN"/>
    <property type="match status" value="1"/>
</dbReference>
<dbReference type="Proteomes" id="UP000599523">
    <property type="component" value="Unassembled WGS sequence"/>
</dbReference>
<feature type="transmembrane region" description="Helical" evidence="1">
    <location>
        <begin position="33"/>
        <end position="56"/>
    </location>
</feature>
<keyword evidence="3" id="KW-1185">Reference proteome</keyword>
<organism evidence="2 3">
    <name type="scientific">Azoarcus taiwanensis</name>
    <dbReference type="NCBI Taxonomy" id="666964"/>
    <lineage>
        <taxon>Bacteria</taxon>
        <taxon>Pseudomonadati</taxon>
        <taxon>Pseudomonadota</taxon>
        <taxon>Betaproteobacteria</taxon>
        <taxon>Rhodocyclales</taxon>
        <taxon>Zoogloeaceae</taxon>
        <taxon>Azoarcus</taxon>
    </lineage>
</organism>
<sequence length="329" mass="35996">MSPLRPIRLALDRWLFRLSSPERLPLTFGQRRIYVLPTGAGYAFAVALVVMLIASINYNLSLGYGLVFLLFGLGVVSMFHAFRNLLRLSVTHVRGEPVFAGEPARFSFTVRNESTLPRHALLLASREARSSTWSVDAGSVQEVSLDHPTHQRGWVSPGRLTLETRYPLGLVRAWSVFIPEARCLVYPVPEPLPPPLPESGSHDAGVRSAGDGDDDFAGLRAHRDSDSPRHVAWKVIARDGPMMTKRFAANEEGDCELDWQALPPGLDTEQRVARMTAWVLAATAAGRRFTMRLPGGTIGPASGDGHSRACLARLATFGLGGTAHKRAED</sequence>
<comment type="caution">
    <text evidence="2">The sequence shown here is derived from an EMBL/GenBank/DDBJ whole genome shotgun (WGS) entry which is preliminary data.</text>
</comment>
<reference evidence="2" key="1">
    <citation type="submission" date="2019-12" db="EMBL/GenBank/DDBJ databases">
        <title>Comparative genomics gives insights into the taxonomy of the Azoarcus-Aromatoleum group and reveals separate origins of nif in the plant-associated Azoarcus and non-plant-associated Aromatoleum sub-groups.</title>
        <authorList>
            <person name="Lafos M."/>
            <person name="Maluk M."/>
            <person name="Batista M."/>
            <person name="Junghare M."/>
            <person name="Carmona M."/>
            <person name="Faoro H."/>
            <person name="Cruz L.M."/>
            <person name="Battistoni F."/>
            <person name="De Souza E."/>
            <person name="Pedrosa F."/>
            <person name="Chen W.-M."/>
            <person name="Poole P.S."/>
            <person name="Dixon R.A."/>
            <person name="James E.K."/>
        </authorList>
    </citation>
    <scope>NUCLEOTIDE SEQUENCE</scope>
    <source>
        <strain evidence="2">NSC3</strain>
    </source>
</reference>
<evidence type="ECO:0000313" key="2">
    <source>
        <dbReference type="EMBL" id="NMG04208.1"/>
    </source>
</evidence>
<dbReference type="RefSeq" id="WP_168988890.1">
    <property type="nucleotide sequence ID" value="NZ_CAWPHM010000002.1"/>
</dbReference>
<proteinExistence type="predicted"/>
<dbReference type="AlphaFoldDB" id="A0A972JBK1"/>
<feature type="transmembrane region" description="Helical" evidence="1">
    <location>
        <begin position="62"/>
        <end position="82"/>
    </location>
</feature>
<gene>
    <name evidence="2" type="ORF">GPA21_14715</name>
</gene>
<evidence type="ECO:0000256" key="1">
    <source>
        <dbReference type="SAM" id="Phobius"/>
    </source>
</evidence>
<dbReference type="EMBL" id="WTVM01000101">
    <property type="protein sequence ID" value="NMG04208.1"/>
    <property type="molecule type" value="Genomic_DNA"/>
</dbReference>
<name>A0A972JBK1_9RHOO</name>
<dbReference type="PANTHER" id="PTHR34351">
    <property type="entry name" value="SLR1927 PROTEIN-RELATED"/>
    <property type="match status" value="1"/>
</dbReference>